<proteinExistence type="predicted"/>
<comment type="caution">
    <text evidence="1">The sequence shown here is derived from an EMBL/GenBank/DDBJ whole genome shotgun (WGS) entry which is preliminary data.</text>
</comment>
<dbReference type="Proteomes" id="UP000821865">
    <property type="component" value="Chromosome 4"/>
</dbReference>
<protein>
    <submittedName>
        <fullName evidence="1">Uncharacterized protein</fullName>
    </submittedName>
</protein>
<keyword evidence="2" id="KW-1185">Reference proteome</keyword>
<name>A0ACB8CVR7_DERSI</name>
<accession>A0ACB8CVR7</accession>
<organism evidence="1 2">
    <name type="scientific">Dermacentor silvarum</name>
    <name type="common">Tick</name>
    <dbReference type="NCBI Taxonomy" id="543639"/>
    <lineage>
        <taxon>Eukaryota</taxon>
        <taxon>Metazoa</taxon>
        <taxon>Ecdysozoa</taxon>
        <taxon>Arthropoda</taxon>
        <taxon>Chelicerata</taxon>
        <taxon>Arachnida</taxon>
        <taxon>Acari</taxon>
        <taxon>Parasitiformes</taxon>
        <taxon>Ixodida</taxon>
        <taxon>Ixodoidea</taxon>
        <taxon>Ixodidae</taxon>
        <taxon>Rhipicephalinae</taxon>
        <taxon>Dermacentor</taxon>
    </lineage>
</organism>
<reference evidence="1" key="1">
    <citation type="submission" date="2020-05" db="EMBL/GenBank/DDBJ databases">
        <title>Large-scale comparative analyses of tick genomes elucidate their genetic diversity and vector capacities.</title>
        <authorList>
            <person name="Jia N."/>
            <person name="Wang J."/>
            <person name="Shi W."/>
            <person name="Du L."/>
            <person name="Sun Y."/>
            <person name="Zhan W."/>
            <person name="Jiang J."/>
            <person name="Wang Q."/>
            <person name="Zhang B."/>
            <person name="Ji P."/>
            <person name="Sakyi L.B."/>
            <person name="Cui X."/>
            <person name="Yuan T."/>
            <person name="Jiang B."/>
            <person name="Yang W."/>
            <person name="Lam T.T.-Y."/>
            <person name="Chang Q."/>
            <person name="Ding S."/>
            <person name="Wang X."/>
            <person name="Zhu J."/>
            <person name="Ruan X."/>
            <person name="Zhao L."/>
            <person name="Wei J."/>
            <person name="Que T."/>
            <person name="Du C."/>
            <person name="Cheng J."/>
            <person name="Dai P."/>
            <person name="Han X."/>
            <person name="Huang E."/>
            <person name="Gao Y."/>
            <person name="Liu J."/>
            <person name="Shao H."/>
            <person name="Ye R."/>
            <person name="Li L."/>
            <person name="Wei W."/>
            <person name="Wang X."/>
            <person name="Wang C."/>
            <person name="Yang T."/>
            <person name="Huo Q."/>
            <person name="Li W."/>
            <person name="Guo W."/>
            <person name="Chen H."/>
            <person name="Zhou L."/>
            <person name="Ni X."/>
            <person name="Tian J."/>
            <person name="Zhou Y."/>
            <person name="Sheng Y."/>
            <person name="Liu T."/>
            <person name="Pan Y."/>
            <person name="Xia L."/>
            <person name="Li J."/>
            <person name="Zhao F."/>
            <person name="Cao W."/>
        </authorList>
    </citation>
    <scope>NUCLEOTIDE SEQUENCE</scope>
    <source>
        <strain evidence="1">Dsil-2018</strain>
    </source>
</reference>
<dbReference type="EMBL" id="CM023473">
    <property type="protein sequence ID" value="KAH7953233.1"/>
    <property type="molecule type" value="Genomic_DNA"/>
</dbReference>
<gene>
    <name evidence="1" type="ORF">HPB49_006310</name>
</gene>
<evidence type="ECO:0000313" key="2">
    <source>
        <dbReference type="Proteomes" id="UP000821865"/>
    </source>
</evidence>
<evidence type="ECO:0000313" key="1">
    <source>
        <dbReference type="EMBL" id="KAH7953233.1"/>
    </source>
</evidence>
<sequence>MAILDLDWRPQRPWYQRGPLYVCDTMDRLAEFGETWDLLLAEDHIVLKLAESWPPDVPLPEGCKLENSGFSLVTNQESLVATKQVLQLRVRVSRALFAGCASFESSKPFCTAAGELLRDAEELCIAHNRNKVFGLIRTFPNVRVLALPHDLCKHALEEDEPTAHWSPPLMTECSQLTQLLGNVESLGSAGLMLSKETVMAVLRTCPRVCRIDSDFVMEAFLQLNGLPCLTASPFTHLALYAAVIGNEQHVAPAGPDDVALAARTFPLVENLEVLVRSLEALDGVSAFRHVRSLSVALGPPVVYASVHSELQRILQNWPRLEKLTLEFCGGVRLSEIARLCPRVRSLRLAYCRWHKADSPIAADAFPTLESIEWSMRISEAAFDALFLATCRRIRTLKLYDDNSCCQFLHFCVRRGQHAYFSRLEELLLATDLPMRDMRLEPEVLHRVLRVLPVLRHLATDSYDLRLFFQNYCVPHDRVSLSWAACVLCAIHGKEIPSREKAATFAAEAAAINDHTCLLV</sequence>